<feature type="transmembrane region" description="Helical" evidence="15">
    <location>
        <begin position="526"/>
        <end position="543"/>
    </location>
</feature>
<dbReference type="GO" id="GO:0022848">
    <property type="term" value="F:acetylcholine-gated monoatomic cation-selective channel activity"/>
    <property type="evidence" value="ECO:0007669"/>
    <property type="project" value="InterPro"/>
</dbReference>
<dbReference type="Gene3D" id="1.20.58.390">
    <property type="entry name" value="Neurotransmitter-gated ion-channel transmembrane domain"/>
    <property type="match status" value="2"/>
</dbReference>
<dbReference type="Proteomes" id="UP000659654">
    <property type="component" value="Unassembled WGS sequence"/>
</dbReference>
<dbReference type="InterPro" id="IPR002394">
    <property type="entry name" value="Nicotinic_acetylcholine_rcpt"/>
</dbReference>
<feature type="transmembrane region" description="Helical" evidence="15">
    <location>
        <begin position="227"/>
        <end position="250"/>
    </location>
</feature>
<evidence type="ECO:0000256" key="2">
    <source>
        <dbReference type="ARBA" id="ARBA00022475"/>
    </source>
</evidence>
<comment type="caution">
    <text evidence="19">The sequence shown here is derived from an EMBL/GenBank/DDBJ whole genome shotgun (WGS) entry which is preliminary data.</text>
</comment>
<feature type="region of interest" description="Disordered" evidence="16">
    <location>
        <begin position="455"/>
        <end position="480"/>
    </location>
</feature>
<evidence type="ECO:0000313" key="19">
    <source>
        <dbReference type="EMBL" id="CAD5220131.1"/>
    </source>
</evidence>
<comment type="similarity">
    <text evidence="15">Belongs to the ligand-gated ion channel (TC 1.A.9) family.</text>
</comment>
<dbReference type="SUPFAM" id="SSF63712">
    <property type="entry name" value="Nicotinic receptor ligand binding domain-like"/>
    <property type="match status" value="1"/>
</dbReference>
<evidence type="ECO:0000256" key="6">
    <source>
        <dbReference type="ARBA" id="ARBA00023065"/>
    </source>
</evidence>
<dbReference type="InterPro" id="IPR006202">
    <property type="entry name" value="Neur_chan_lig-bd"/>
</dbReference>
<keyword evidence="2" id="KW-1003">Cell membrane</keyword>
<dbReference type="Proteomes" id="UP000582659">
    <property type="component" value="Unassembled WGS sequence"/>
</dbReference>
<evidence type="ECO:0000256" key="12">
    <source>
        <dbReference type="ARBA" id="ARBA00023286"/>
    </source>
</evidence>
<dbReference type="InterPro" id="IPR038050">
    <property type="entry name" value="Neuro_actylchol_rec"/>
</dbReference>
<dbReference type="GO" id="GO:0045211">
    <property type="term" value="C:postsynaptic membrane"/>
    <property type="evidence" value="ECO:0007669"/>
    <property type="project" value="UniProtKB-SubCell"/>
</dbReference>
<comment type="subcellular location">
    <subcellularLocation>
        <location evidence="14">Postsynaptic cell membrane</location>
        <topology evidence="14">Multi-pass membrane protein</topology>
    </subcellularLocation>
</comment>
<dbReference type="PANTHER" id="PTHR18945">
    <property type="entry name" value="NEUROTRANSMITTER GATED ION CHANNEL"/>
    <property type="match status" value="1"/>
</dbReference>
<keyword evidence="7 15" id="KW-0472">Membrane</keyword>
<evidence type="ECO:0000259" key="17">
    <source>
        <dbReference type="Pfam" id="PF02931"/>
    </source>
</evidence>
<dbReference type="SMR" id="A0A7I8WL20"/>
<evidence type="ECO:0000256" key="16">
    <source>
        <dbReference type="SAM" id="MobiDB-lite"/>
    </source>
</evidence>
<name>A0A7I8WL20_BURXY</name>
<keyword evidence="9" id="KW-0675">Receptor</keyword>
<organism evidence="19 20">
    <name type="scientific">Bursaphelenchus xylophilus</name>
    <name type="common">Pinewood nematode worm</name>
    <name type="synonym">Aphelenchoides xylophilus</name>
    <dbReference type="NCBI Taxonomy" id="6326"/>
    <lineage>
        <taxon>Eukaryota</taxon>
        <taxon>Metazoa</taxon>
        <taxon>Ecdysozoa</taxon>
        <taxon>Nematoda</taxon>
        <taxon>Chromadorea</taxon>
        <taxon>Rhabditida</taxon>
        <taxon>Tylenchina</taxon>
        <taxon>Tylenchomorpha</taxon>
        <taxon>Aphelenchoidea</taxon>
        <taxon>Aphelenchoididae</taxon>
        <taxon>Bursaphelenchus</taxon>
    </lineage>
</organism>
<dbReference type="SUPFAM" id="SSF90112">
    <property type="entry name" value="Neurotransmitter-gated ion-channel transmembrane pore"/>
    <property type="match status" value="1"/>
</dbReference>
<dbReference type="Pfam" id="PF02931">
    <property type="entry name" value="Neur_chan_LBD"/>
    <property type="match status" value="1"/>
</dbReference>
<evidence type="ECO:0000313" key="20">
    <source>
        <dbReference type="Proteomes" id="UP000659654"/>
    </source>
</evidence>
<feature type="domain" description="Neurotransmitter-gated ion-channel transmembrane" evidence="18">
    <location>
        <begin position="233"/>
        <end position="536"/>
    </location>
</feature>
<evidence type="ECO:0000256" key="13">
    <source>
        <dbReference type="ARBA" id="ARBA00023303"/>
    </source>
</evidence>
<proteinExistence type="inferred from homology"/>
<keyword evidence="20" id="KW-1185">Reference proteome</keyword>
<evidence type="ECO:0000256" key="14">
    <source>
        <dbReference type="ARBA" id="ARBA00034104"/>
    </source>
</evidence>
<evidence type="ECO:0000256" key="10">
    <source>
        <dbReference type="ARBA" id="ARBA00023180"/>
    </source>
</evidence>
<feature type="domain" description="Neurotransmitter-gated ion-channel ligand-binding" evidence="17">
    <location>
        <begin position="8"/>
        <end position="226"/>
    </location>
</feature>
<dbReference type="InterPro" id="IPR006029">
    <property type="entry name" value="Neurotrans-gated_channel_TM"/>
</dbReference>
<keyword evidence="1 15" id="KW-0813">Transport</keyword>
<dbReference type="InterPro" id="IPR036734">
    <property type="entry name" value="Neur_chan_lig-bd_sf"/>
</dbReference>
<dbReference type="OrthoDB" id="5975154at2759"/>
<keyword evidence="4 15" id="KW-1133">Transmembrane helix</keyword>
<accession>A0A7I8WL20</accession>
<gene>
    <name evidence="19" type="ORF">BXYJ_LOCUS6025</name>
</gene>
<keyword evidence="10" id="KW-0325">Glycoprotein</keyword>
<evidence type="ECO:0000256" key="5">
    <source>
        <dbReference type="ARBA" id="ARBA00023018"/>
    </source>
</evidence>
<evidence type="ECO:0000259" key="18">
    <source>
        <dbReference type="Pfam" id="PF02932"/>
    </source>
</evidence>
<keyword evidence="11" id="KW-0628">Postsynaptic cell membrane</keyword>
<reference evidence="19" key="1">
    <citation type="submission" date="2020-09" db="EMBL/GenBank/DDBJ databases">
        <authorList>
            <person name="Kikuchi T."/>
        </authorList>
    </citation>
    <scope>NUCLEOTIDE SEQUENCE</scope>
    <source>
        <strain evidence="19">Ka4C1</strain>
    </source>
</reference>
<evidence type="ECO:0000256" key="11">
    <source>
        <dbReference type="ARBA" id="ARBA00023257"/>
    </source>
</evidence>
<dbReference type="InterPro" id="IPR018000">
    <property type="entry name" value="Neurotransmitter_ion_chnl_CS"/>
</dbReference>
<dbReference type="InterPro" id="IPR036719">
    <property type="entry name" value="Neuro-gated_channel_TM_sf"/>
</dbReference>
<dbReference type="Gene3D" id="2.70.170.10">
    <property type="entry name" value="Neurotransmitter-gated ion-channel ligand-binding domain"/>
    <property type="match status" value="1"/>
</dbReference>
<evidence type="ECO:0000256" key="1">
    <source>
        <dbReference type="ARBA" id="ARBA00022448"/>
    </source>
</evidence>
<dbReference type="FunFam" id="2.70.170.10:FF:000044">
    <property type="entry name" value="AcetylCholine Receptor"/>
    <property type="match status" value="1"/>
</dbReference>
<feature type="transmembrane region" description="Helical" evidence="15">
    <location>
        <begin position="257"/>
        <end position="277"/>
    </location>
</feature>
<dbReference type="AlphaFoldDB" id="A0A7I8WL20"/>
<feature type="transmembrane region" description="Helical" evidence="15">
    <location>
        <begin position="289"/>
        <end position="310"/>
    </location>
</feature>
<keyword evidence="13 15" id="KW-0407">Ion channel</keyword>
<evidence type="ECO:0000256" key="15">
    <source>
        <dbReference type="RuleBase" id="RU000687"/>
    </source>
</evidence>
<dbReference type="CDD" id="cd19064">
    <property type="entry name" value="LGIC_TM_nAChR"/>
    <property type="match status" value="1"/>
</dbReference>
<dbReference type="PROSITE" id="PS00236">
    <property type="entry name" value="NEUROTR_ION_CHANNEL"/>
    <property type="match status" value="1"/>
</dbReference>
<keyword evidence="6 15" id="KW-0406">Ion transport</keyword>
<keyword evidence="12" id="KW-1071">Ligand-gated ion channel</keyword>
<keyword evidence="3 15" id="KW-0812">Transmembrane</keyword>
<evidence type="ECO:0000256" key="9">
    <source>
        <dbReference type="ARBA" id="ARBA00023170"/>
    </source>
</evidence>
<sequence length="578" mass="66207">MSRSMNLESQLYEDLLFDYIKIPRPVKNSSDVLVVDVGASLIRIIDVDEKNQILTTNLWLDMKWVDAKLKWDPNKYGGITALHIPSDMIWTPDLVLYNNAAGDPDITIITDALVSYDGRVFWQPPAIYKSFCPIDVTWFPYDLQNCNMKFGAWSYTGFYVDLRQADDNGTTVEVKENGMDLSFFYKSAEWDLLSLRSERHSVLYASCCGPEKYVDITYYFVLRRKTLFFTCNLIMPCFLISFLTTFVFLLSHHKITFSISILVTLTVFFLVLIDIMPPTSLVIPMFGRYLITTMVLVALSTIVSVITVNFRFRSGAAHIMSPWTKTVFMKLLPKLLFIKRPEKVERAVRRPSAVPHVATELFAGAANLFGPSGSLPKTKFGSKEAKEYLSKRPSMAPPSYMSYRTPSIGYSHDSLEAIPPPRMMSTSFNGPIPGNSVGFTETGVKFERSMNGTHSLPHSIQKQMTRRKSQQQVEEEQRKTRKKVNDLILAKLLQQVKLIAEHFRRYQEEMEISDDWVFVATVLDRLFLWIFGLMNVATLWIILESPSLYDDREPLNISFPTKPLGQADVYSILNNKFR</sequence>
<keyword evidence="5" id="KW-0770">Synapse</keyword>
<dbReference type="FunFam" id="1.20.58.390:FF:000078">
    <property type="entry name" value="AcetylCholine Receptor"/>
    <property type="match status" value="1"/>
</dbReference>
<evidence type="ECO:0000256" key="4">
    <source>
        <dbReference type="ARBA" id="ARBA00022989"/>
    </source>
</evidence>
<evidence type="ECO:0000256" key="7">
    <source>
        <dbReference type="ARBA" id="ARBA00023136"/>
    </source>
</evidence>
<protein>
    <submittedName>
        <fullName evidence="19">(pine wood nematode) hypothetical protein</fullName>
    </submittedName>
</protein>
<dbReference type="Pfam" id="PF02932">
    <property type="entry name" value="Neur_chan_memb"/>
    <property type="match status" value="1"/>
</dbReference>
<keyword evidence="8" id="KW-1015">Disulfide bond</keyword>
<dbReference type="PRINTS" id="PR00252">
    <property type="entry name" value="NRIONCHANNEL"/>
</dbReference>
<evidence type="ECO:0000256" key="8">
    <source>
        <dbReference type="ARBA" id="ARBA00023157"/>
    </source>
</evidence>
<dbReference type="PRINTS" id="PR00254">
    <property type="entry name" value="NICOTINICR"/>
</dbReference>
<evidence type="ECO:0000256" key="3">
    <source>
        <dbReference type="ARBA" id="ARBA00022692"/>
    </source>
</evidence>
<dbReference type="InterPro" id="IPR006201">
    <property type="entry name" value="Neur_channel"/>
</dbReference>
<dbReference type="GO" id="GO:0004888">
    <property type="term" value="F:transmembrane signaling receptor activity"/>
    <property type="evidence" value="ECO:0007669"/>
    <property type="project" value="InterPro"/>
</dbReference>
<dbReference type="EMBL" id="CAJFCV020000003">
    <property type="protein sequence ID" value="CAG9105974.1"/>
    <property type="molecule type" value="Genomic_DNA"/>
</dbReference>
<dbReference type="EMBL" id="CAJFDI010000003">
    <property type="protein sequence ID" value="CAD5220131.1"/>
    <property type="molecule type" value="Genomic_DNA"/>
</dbReference>